<organism evidence="1">
    <name type="scientific">Psilocybe cubensis</name>
    <name type="common">Psychedelic mushroom</name>
    <name type="synonym">Stropharia cubensis</name>
    <dbReference type="NCBI Taxonomy" id="181762"/>
    <lineage>
        <taxon>Eukaryota</taxon>
        <taxon>Fungi</taxon>
        <taxon>Dikarya</taxon>
        <taxon>Basidiomycota</taxon>
        <taxon>Agaricomycotina</taxon>
        <taxon>Agaricomycetes</taxon>
        <taxon>Agaricomycetidae</taxon>
        <taxon>Agaricales</taxon>
        <taxon>Agaricineae</taxon>
        <taxon>Strophariaceae</taxon>
        <taxon>Psilocybe</taxon>
    </lineage>
</organism>
<comment type="caution">
    <text evidence="1">The sequence shown here is derived from an EMBL/GenBank/DDBJ whole genome shotgun (WGS) entry which is preliminary data.</text>
</comment>
<protein>
    <submittedName>
        <fullName evidence="1">Uncharacterized protein</fullName>
    </submittedName>
</protein>
<evidence type="ECO:0000313" key="1">
    <source>
        <dbReference type="EMBL" id="KAG5163865.1"/>
    </source>
</evidence>
<proteinExistence type="predicted"/>
<sequence length="343" mass="36728">MELFPWSEFVPSSVDSSATPNCNTAAHAPVHVENSQSPTANTEEITLPLSEDRSMVAESTPYELATWIAPILISCMNKPEQTNPINAWDSTDTEANVIGPSVPASSTGQTATQILPPVPQSPTANTEEIALPLSEDRSMVAESTPYELATWIAPILISCMNKPEQTNPINAWDSTDTEANVIGPSVPSSSTGQTATQILPPVHIPTGQLELPSQVGRSRQGNEKKRAEMAHPYIMGENVPETNKRATSRKPKTNEDLNTMSGPVTCCAGSTCSEIFTDLKKFGAHLKNAHHVSPGHIGTGLKGCPWRGCTEFLTVSSLIKHIFNKHAKALVISAKAGLGSNKM</sequence>
<name>A0A8H8CG99_PSICU</name>
<gene>
    <name evidence="1" type="ORF">JR316_011058</name>
</gene>
<dbReference type="EMBL" id="JAFIQS010000013">
    <property type="protein sequence ID" value="KAG5163865.1"/>
    <property type="molecule type" value="Genomic_DNA"/>
</dbReference>
<reference evidence="1" key="1">
    <citation type="submission" date="2021-02" db="EMBL/GenBank/DDBJ databases">
        <title>Psilocybe cubensis genome.</title>
        <authorList>
            <person name="Mckernan K.J."/>
            <person name="Crawford S."/>
            <person name="Trippe A."/>
            <person name="Kane L.T."/>
            <person name="Mclaughlin S."/>
        </authorList>
    </citation>
    <scope>NUCLEOTIDE SEQUENCE [LARGE SCALE GENOMIC DNA]</scope>
    <source>
        <strain evidence="1">MGC-MH-2018</strain>
    </source>
</reference>
<accession>A0A8H8CG99</accession>
<dbReference type="AlphaFoldDB" id="A0A8H8CG99"/>